<evidence type="ECO:0000313" key="11">
    <source>
        <dbReference type="Ensembl" id="ENSONIP00000035693.1"/>
    </source>
</evidence>
<evidence type="ECO:0000256" key="9">
    <source>
        <dbReference type="SAM" id="MobiDB-lite"/>
    </source>
</evidence>
<evidence type="ECO:0000256" key="7">
    <source>
        <dbReference type="ARBA" id="ARBA00023242"/>
    </source>
</evidence>
<evidence type="ECO:0000256" key="5">
    <source>
        <dbReference type="ARBA" id="ARBA00022741"/>
    </source>
</evidence>
<keyword evidence="4" id="KW-0963">Cytoplasm</keyword>
<evidence type="ECO:0000256" key="2">
    <source>
        <dbReference type="ARBA" id="ARBA00004496"/>
    </source>
</evidence>
<evidence type="ECO:0000256" key="3">
    <source>
        <dbReference type="ARBA" id="ARBA00006828"/>
    </source>
</evidence>
<dbReference type="Ensembl" id="ENSONIT00000076936.1">
    <property type="protein sequence ID" value="ENSONIP00000035693.1"/>
    <property type="gene ID" value="ENSONIG00000029675.1"/>
</dbReference>
<comment type="similarity">
    <text evidence="3">Belongs to the TRAFAC class dynamin-like GTPase superfamily. Very large inducible GTPase (VLIG) family.</text>
</comment>
<organism evidence="11 12">
    <name type="scientific">Oreochromis niloticus</name>
    <name type="common">Nile tilapia</name>
    <name type="synonym">Tilapia nilotica</name>
    <dbReference type="NCBI Taxonomy" id="8128"/>
    <lineage>
        <taxon>Eukaryota</taxon>
        <taxon>Metazoa</taxon>
        <taxon>Chordata</taxon>
        <taxon>Craniata</taxon>
        <taxon>Vertebrata</taxon>
        <taxon>Euteleostomi</taxon>
        <taxon>Actinopterygii</taxon>
        <taxon>Neopterygii</taxon>
        <taxon>Teleostei</taxon>
        <taxon>Neoteleostei</taxon>
        <taxon>Acanthomorphata</taxon>
        <taxon>Ovalentaria</taxon>
        <taxon>Cichlomorphae</taxon>
        <taxon>Cichliformes</taxon>
        <taxon>Cichlidae</taxon>
        <taxon>African cichlids</taxon>
        <taxon>Pseudocrenilabrinae</taxon>
        <taxon>Oreochromini</taxon>
        <taxon>Oreochromis</taxon>
    </lineage>
</organism>
<dbReference type="PROSITE" id="PS51717">
    <property type="entry name" value="G_VLIG"/>
    <property type="match status" value="1"/>
</dbReference>
<dbReference type="InParanoid" id="A0A669BIY2"/>
<dbReference type="Proteomes" id="UP000005207">
    <property type="component" value="Linkage group LG4"/>
</dbReference>
<protein>
    <submittedName>
        <fullName evidence="11">Interferon-induced very large GTPase 1-like</fullName>
    </submittedName>
</protein>
<dbReference type="GO" id="GO:0005737">
    <property type="term" value="C:cytoplasm"/>
    <property type="evidence" value="ECO:0007669"/>
    <property type="project" value="UniProtKB-SubCell"/>
</dbReference>
<dbReference type="GO" id="GO:0005634">
    <property type="term" value="C:nucleus"/>
    <property type="evidence" value="ECO:0007669"/>
    <property type="project" value="UniProtKB-SubCell"/>
</dbReference>
<keyword evidence="12" id="KW-1185">Reference proteome</keyword>
<evidence type="ECO:0000259" key="10">
    <source>
        <dbReference type="PROSITE" id="PS51717"/>
    </source>
</evidence>
<reference evidence="11" key="3">
    <citation type="submission" date="2025-09" db="UniProtKB">
        <authorList>
            <consortium name="Ensembl"/>
        </authorList>
    </citation>
    <scope>IDENTIFICATION</scope>
</reference>
<dbReference type="InterPro" id="IPR027417">
    <property type="entry name" value="P-loop_NTPase"/>
</dbReference>
<feature type="region of interest" description="Disordered" evidence="9">
    <location>
        <begin position="107"/>
        <end position="160"/>
    </location>
</feature>
<dbReference type="OrthoDB" id="1597724at2759"/>
<evidence type="ECO:0000256" key="1">
    <source>
        <dbReference type="ARBA" id="ARBA00004123"/>
    </source>
</evidence>
<name>A0A669BIY2_ORENI</name>
<dbReference type="InterPro" id="IPR057365">
    <property type="entry name" value="URGCP"/>
</dbReference>
<gene>
    <name evidence="11" type="primary">LOC102080640</name>
</gene>
<dbReference type="Pfam" id="PF25496">
    <property type="entry name" value="URGCP"/>
    <property type="match status" value="1"/>
</dbReference>
<feature type="region of interest" description="Disordered" evidence="9">
    <location>
        <begin position="1"/>
        <end position="93"/>
    </location>
</feature>
<dbReference type="GeneTree" id="ENSGT00940000163472"/>
<keyword evidence="7" id="KW-0539">Nucleus</keyword>
<evidence type="ECO:0000256" key="4">
    <source>
        <dbReference type="ARBA" id="ARBA00022490"/>
    </source>
</evidence>
<dbReference type="InterPro" id="IPR058641">
    <property type="entry name" value="GVIN1_dom"/>
</dbReference>
<dbReference type="OMA" id="CKVICTN"/>
<dbReference type="Gene3D" id="3.40.50.300">
    <property type="entry name" value="P-loop containing nucleotide triphosphate hydrolases"/>
    <property type="match status" value="1"/>
</dbReference>
<feature type="domain" description="VLIG-type G" evidence="10">
    <location>
        <begin position="774"/>
        <end position="1019"/>
    </location>
</feature>
<dbReference type="RefSeq" id="XP_019213715.1">
    <property type="nucleotide sequence ID" value="XM_019358170.2"/>
</dbReference>
<keyword evidence="5" id="KW-0547">Nucleotide-binding</keyword>
<dbReference type="PANTHER" id="PTHR22796">
    <property type="entry name" value="URG4-RELATED"/>
    <property type="match status" value="1"/>
</dbReference>
<comment type="subcellular location">
    <subcellularLocation>
        <location evidence="2">Cytoplasm</location>
    </subcellularLocation>
    <subcellularLocation>
        <location evidence="1">Nucleus</location>
    </subcellularLocation>
</comment>
<dbReference type="GeneID" id="102080640"/>
<proteinExistence type="inferred from homology"/>
<dbReference type="RefSeq" id="XP_025762567.1">
    <property type="nucleotide sequence ID" value="XM_025906782.1"/>
</dbReference>
<evidence type="ECO:0000256" key="8">
    <source>
        <dbReference type="SAM" id="Coils"/>
    </source>
</evidence>
<dbReference type="InterPro" id="IPR030383">
    <property type="entry name" value="G_VLIG_dom"/>
</dbReference>
<evidence type="ECO:0000313" key="12">
    <source>
        <dbReference type="Proteomes" id="UP000005207"/>
    </source>
</evidence>
<keyword evidence="8" id="KW-0175">Coiled coil</keyword>
<dbReference type="GO" id="GO:0005525">
    <property type="term" value="F:GTP binding"/>
    <property type="evidence" value="ECO:0007669"/>
    <property type="project" value="UniProtKB-KW"/>
</dbReference>
<dbReference type="RefSeq" id="XP_019213716.1">
    <property type="nucleotide sequence ID" value="XM_019358171.2"/>
</dbReference>
<dbReference type="Pfam" id="PF25974">
    <property type="entry name" value="URGCP_9th"/>
    <property type="match status" value="1"/>
</dbReference>
<accession>A0A669BIY2</accession>
<feature type="coiled-coil region" evidence="8">
    <location>
        <begin position="1118"/>
        <end position="1177"/>
    </location>
</feature>
<sequence>MGILLSKNEWDPVDEPVVSEDSPKNDDGTGEVDDLNSVPTKTMEKEMDNTIFNEKTESLNEPGVAEHSQNEDIPGGEDEFKPSQTAYMEKGKERENAVIKEKCNLLKAPGVSEHSQKNDDNTGGEGRIKPVPTKTKKKGTSNMTRSVSEDKQSVTQVKKGQCTGNIERLLSRLRLQDKKTKMSPADLLKICPPVKQIHDTSEKDLACTFLQKLSMLDYRARYIPVRQDNADVSYSQTVTISDSDDLDALFSTSVDSQSKECHVHPMDVQMAVFHCSDSFLKQNLVTKLSQCQYALPLLVPDPVTMDIECPLWTFRQITKTWKKTQIKGDSNAITMKTMPICKAETPMVFFFRLGSLPVSKSQLMNTVINDRHSTFFHRNCPGSTKSRLLMDGVAEIAWYCPAGKPNDSFTDCIAFCNLHGDALSFEKQREILIEKASVTVVLVRTLEKGQKGTTVISELYRSPKPLIILIADNDGGAVQVKDGKYKVGLKDRSQSDVSEELKGIIRKILNEPHTSFQLESMAKVPGVRVDEDDEVCQKGKSAALKTVNMLQGMEISKIKDTFLPCQGDLWHEWCRINKELYHLKGHIEKEKSHKQQQLSKIRQNQCKASCSELMKSFTESLLSLPSKQKEYFLKWTQILIDALSTDDLSSILQSYDEKWTEVLTLKKKHDKSDLLTNKQTELEQISKTLQSATFGLEHIFREMGQIYEAHRAVQAESRAVKPKHTHTDWSKYPKLAADLMISGHPVELMDGDAGHVPLTWISSLIKELIKKLGDQRVFVLSVLGLQSSGKSTMLNAMFGLQFAVSAGRCTKGAFMQLVKVSEEIKKDFQFDYFLVVDTEGLRALELAGNATLHHDNALATFVVGLGSLTLINIFGENPAEMQDVLQIVVQAFMRMKKVKLSPSCVFVHQNVTDIAAAEKNMDGKRRLQEKLDQMAQLAAKEELCDAECFSEVIDFDVQKDVKYFAQLWEGSPPMAPPNPGYSESIQELKNIILSKAKCSAGITLSHFNRKIQDLWKALMNEQFVFSFKNTLEIAVYRKLEVEYGNWTWALRSNMLAIENQLHTRIENGELDKVERSDLFKAMSEKYKEVEKDMSKYFEDDRDKEMLVQWRGRFENKIKEFQEELVRGVERKLDEVIQQKKACKKLDDKKTEFENKLLQKSKKLAHKLKDKAKNQEELKKHFNSVWDHWVKELTADAQPIQDIKLDDDQANILNDLGFEWNLIFECKKNGRYKKISEVGNYSDYIVLGKHQDTTGKGLASQVATFFEVGAKKIINYLKRPFEHEDQEMIRSLINSVEKQSLDAIMSKPVATRGYSSTYLQEVAKTVQDTVTEFESNKKCAFKKEFRVDLLLYVFDTACSWLSQSHKKYKTSNDALTYLESKKTQYYNIFSSFCKGNSSAVVFGEMICEKLRVSIVEAVCNKVAIDLAGEMRCTFPAFNGNRLNLEKHLLKSLAEKEDFDAFITYIRNPRKQAEAFIKEKVNTYMLGEHKDKALSILRKNVEDINKLVIQALFDTTKKVKTQRGDTDMWAKEFSSLLSDKLTLDAISCQNFKDIKNFDFLQETIEKGLVSITKMISQLSLDQMKEFRLRPDQILIDQLCNCCWETCPFCAAVCTNTIKDHSPEDHSVPFHRSQAINGWHYRNTEILCVEFCTTKVASEGSFYPCHDSNHTIPFKKYRTAGPPYENWSITPDESKLKYWTWFVCQFQEKLENHYGLKFTQYGEIPSEWKMHEKKEAIQSLDEMYSTN</sequence>
<keyword evidence="6" id="KW-0342">GTP-binding</keyword>
<dbReference type="RefSeq" id="XP_019213714.1">
    <property type="nucleotide sequence ID" value="XM_019358169.2"/>
</dbReference>
<reference evidence="12" key="1">
    <citation type="submission" date="2012-01" db="EMBL/GenBank/DDBJ databases">
        <title>The Genome Sequence of Oreochromis niloticus (Nile Tilapia).</title>
        <authorList>
            <consortium name="Broad Institute Genome Assembly Team"/>
            <consortium name="Broad Institute Sequencing Platform"/>
            <person name="Di Palma F."/>
            <person name="Johnson J."/>
            <person name="Lander E.S."/>
            <person name="Lindblad-Toh K."/>
        </authorList>
    </citation>
    <scope>NUCLEOTIDE SEQUENCE [LARGE SCALE GENOMIC DNA]</scope>
</reference>
<dbReference type="PANTHER" id="PTHR22796:SF6">
    <property type="entry name" value="INTERFERON-INDUCED VERY LARGE GTPASE 1-RELATED"/>
    <property type="match status" value="1"/>
</dbReference>
<dbReference type="SUPFAM" id="SSF52540">
    <property type="entry name" value="P-loop containing nucleoside triphosphate hydrolases"/>
    <property type="match status" value="1"/>
</dbReference>
<feature type="compositionally biased region" description="Basic and acidic residues" evidence="9">
    <location>
        <begin position="42"/>
        <end position="58"/>
    </location>
</feature>
<evidence type="ECO:0000256" key="6">
    <source>
        <dbReference type="ARBA" id="ARBA00023134"/>
    </source>
</evidence>
<reference evidence="11" key="2">
    <citation type="submission" date="2025-08" db="UniProtKB">
        <authorList>
            <consortium name="Ensembl"/>
        </authorList>
    </citation>
    <scope>IDENTIFICATION</scope>
</reference>
<dbReference type="KEGG" id="onl:102080640"/>
<dbReference type="Pfam" id="PF25683">
    <property type="entry name" value="URGCP_GTPase"/>
    <property type="match status" value="1"/>
</dbReference>